<dbReference type="RefSeq" id="WP_126018522.1">
    <property type="nucleotide sequence ID" value="NZ_CP034437.1"/>
</dbReference>
<dbReference type="EMBL" id="CP034437">
    <property type="protein sequence ID" value="AZN42628.1"/>
    <property type="molecule type" value="Genomic_DNA"/>
</dbReference>
<dbReference type="PROSITE" id="PS51257">
    <property type="entry name" value="PROKAR_LIPOPROTEIN"/>
    <property type="match status" value="1"/>
</dbReference>
<reference evidence="3" key="1">
    <citation type="submission" date="2018-12" db="EMBL/GenBank/DDBJ databases">
        <title>Genome sequence of Peanibacillus sp.</title>
        <authorList>
            <person name="Subramani G."/>
            <person name="Srinivasan S."/>
            <person name="Kim M.K."/>
        </authorList>
    </citation>
    <scope>NUCLEOTIDE SEQUENCE [LARGE SCALE GENOMIC DNA]</scope>
    <source>
        <strain evidence="3">18JY67-1</strain>
    </source>
</reference>
<accession>A0A3Q8X8J9</accession>
<name>A0A3Q8X8J9_9BACL</name>
<evidence type="ECO:0000313" key="2">
    <source>
        <dbReference type="EMBL" id="AZN42628.1"/>
    </source>
</evidence>
<keyword evidence="3" id="KW-1185">Reference proteome</keyword>
<sequence length="127" mass="14605">MRFLMFVLLFAVVFAVTGCTHEKIQQISFNKMKSFKEMEQNSLKVISDTDDISVFSKAFKYAKKNAGIADMADPQYKVKLGKETYFLWITEEAGTIENVNNTNTTYSISKKSAGEVYQLIMSYYFRV</sequence>
<feature type="domain" description="YhfM-like" evidence="1">
    <location>
        <begin position="38"/>
        <end position="120"/>
    </location>
</feature>
<evidence type="ECO:0000259" key="1">
    <source>
        <dbReference type="Pfam" id="PF26353"/>
    </source>
</evidence>
<dbReference type="KEGG" id="palb:EJC50_25260"/>
<protein>
    <recommendedName>
        <fullName evidence="1">YhfM-like domain-containing protein</fullName>
    </recommendedName>
</protein>
<gene>
    <name evidence="2" type="ORF">EJC50_25260</name>
</gene>
<organism evidence="2 3">
    <name type="scientific">Paenibacillus albus</name>
    <dbReference type="NCBI Taxonomy" id="2495582"/>
    <lineage>
        <taxon>Bacteria</taxon>
        <taxon>Bacillati</taxon>
        <taxon>Bacillota</taxon>
        <taxon>Bacilli</taxon>
        <taxon>Bacillales</taxon>
        <taxon>Paenibacillaceae</taxon>
        <taxon>Paenibacillus</taxon>
    </lineage>
</organism>
<dbReference type="Pfam" id="PF26353">
    <property type="entry name" value="YhfM"/>
    <property type="match status" value="1"/>
</dbReference>
<proteinExistence type="predicted"/>
<dbReference type="AlphaFoldDB" id="A0A3Q8X8J9"/>
<dbReference type="InterPro" id="IPR058780">
    <property type="entry name" value="YhfM-like_dom"/>
</dbReference>
<evidence type="ECO:0000313" key="3">
    <source>
        <dbReference type="Proteomes" id="UP000272528"/>
    </source>
</evidence>
<dbReference type="Proteomes" id="UP000272528">
    <property type="component" value="Chromosome"/>
</dbReference>
<dbReference type="OrthoDB" id="2738838at2"/>